<dbReference type="Gene3D" id="3.40.30.10">
    <property type="entry name" value="Glutaredoxin"/>
    <property type="match status" value="1"/>
</dbReference>
<evidence type="ECO:0000259" key="1">
    <source>
        <dbReference type="Pfam" id="PF13462"/>
    </source>
</evidence>
<dbReference type="Pfam" id="PF13462">
    <property type="entry name" value="Thioredoxin_4"/>
    <property type="match status" value="1"/>
</dbReference>
<dbReference type="InterPro" id="IPR012336">
    <property type="entry name" value="Thioredoxin-like_fold"/>
</dbReference>
<gene>
    <name evidence="2" type="ORF">GON01_12900</name>
</gene>
<dbReference type="AlphaFoldDB" id="A0A6I4J379"/>
<reference evidence="2 3" key="1">
    <citation type="submission" date="2019-12" db="EMBL/GenBank/DDBJ databases">
        <authorList>
            <person name="Huq M.A."/>
        </authorList>
    </citation>
    <scope>NUCLEOTIDE SEQUENCE [LARGE SCALE GENOMIC DNA]</scope>
    <source>
        <strain evidence="2 3">MAH-20</strain>
    </source>
</reference>
<feature type="domain" description="Thioredoxin-like fold" evidence="1">
    <location>
        <begin position="97"/>
        <end position="280"/>
    </location>
</feature>
<dbReference type="PANTHER" id="PTHR35891:SF3">
    <property type="entry name" value="THIOL:DISULFIDE INTERCHANGE PROTEIN DSBL"/>
    <property type="match status" value="1"/>
</dbReference>
<dbReference type="Gene3D" id="1.10.40.110">
    <property type="match status" value="1"/>
</dbReference>
<comment type="caution">
    <text evidence="2">The sequence shown here is derived from an EMBL/GenBank/DDBJ whole genome shotgun (WGS) entry which is preliminary data.</text>
</comment>
<dbReference type="Proteomes" id="UP000441389">
    <property type="component" value="Unassembled WGS sequence"/>
</dbReference>
<organism evidence="2 3">
    <name type="scientific">Sphingomonas horti</name>
    <dbReference type="NCBI Taxonomy" id="2682842"/>
    <lineage>
        <taxon>Bacteria</taxon>
        <taxon>Pseudomonadati</taxon>
        <taxon>Pseudomonadota</taxon>
        <taxon>Alphaproteobacteria</taxon>
        <taxon>Sphingomonadales</taxon>
        <taxon>Sphingomonadaceae</taxon>
        <taxon>Sphingomonas</taxon>
    </lineage>
</organism>
<evidence type="ECO:0000313" key="2">
    <source>
        <dbReference type="EMBL" id="MVO78827.1"/>
    </source>
</evidence>
<keyword evidence="3" id="KW-1185">Reference proteome</keyword>
<proteinExistence type="predicted"/>
<protein>
    <submittedName>
        <fullName evidence="2">Thioredoxin domain-containing protein</fullName>
    </submittedName>
</protein>
<dbReference type="EMBL" id="WQMS01000016">
    <property type="protein sequence ID" value="MVO78827.1"/>
    <property type="molecule type" value="Genomic_DNA"/>
</dbReference>
<sequence>MGHPQDSGHALFHDQRHWRRCHHQLGGAGAAPQTELTETGMIKAHFLALGAAALALAACDKAADNATAAANASGAAAAVPPPAGKDWTQVVTITPEGGFLMGNPNAKVKLIEYLSLTCPHCKEFEEKGFPPLRDQYVKKGTVSLEVRNYVRDFVDMTATLVSRCGGADPYFPMTQQIMEQQNEIFEKLQNVPPAEQQRLQGLTPAEQFKAVASLIGIDQFAKQRGITQAKLDACLSDKAAVDKLVDMQQKANTMQIPGTPAFFLNGTMLQNVGTWEQLEPELKAAGA</sequence>
<accession>A0A6I4J379</accession>
<dbReference type="SUPFAM" id="SSF52833">
    <property type="entry name" value="Thioredoxin-like"/>
    <property type="match status" value="1"/>
</dbReference>
<name>A0A6I4J379_9SPHN</name>
<dbReference type="PANTHER" id="PTHR35891">
    <property type="entry name" value="THIOL:DISULFIDE INTERCHANGE PROTEIN DSBA"/>
    <property type="match status" value="1"/>
</dbReference>
<evidence type="ECO:0000313" key="3">
    <source>
        <dbReference type="Proteomes" id="UP000441389"/>
    </source>
</evidence>
<dbReference type="InterPro" id="IPR036249">
    <property type="entry name" value="Thioredoxin-like_sf"/>
</dbReference>
<dbReference type="InterPro" id="IPR050824">
    <property type="entry name" value="Thiol_disulfide_DsbA"/>
</dbReference>